<gene>
    <name evidence="2" type="ORF">METZ01_LOCUS307522</name>
</gene>
<dbReference type="InterPro" id="IPR029063">
    <property type="entry name" value="SAM-dependent_MTases_sf"/>
</dbReference>
<dbReference type="SUPFAM" id="SSF53335">
    <property type="entry name" value="S-adenosyl-L-methionine-dependent methyltransferases"/>
    <property type="match status" value="1"/>
</dbReference>
<feature type="domain" description="Methyltransferase" evidence="1">
    <location>
        <begin position="10"/>
        <end position="115"/>
    </location>
</feature>
<dbReference type="PANTHER" id="PTHR43861">
    <property type="entry name" value="TRANS-ACONITATE 2-METHYLTRANSFERASE-RELATED"/>
    <property type="match status" value="1"/>
</dbReference>
<name>A0A382N257_9ZZZZ</name>
<proteinExistence type="predicted"/>
<dbReference type="AlphaFoldDB" id="A0A382N257"/>
<dbReference type="InterPro" id="IPR025714">
    <property type="entry name" value="Methyltranfer_dom"/>
</dbReference>
<organism evidence="2">
    <name type="scientific">marine metagenome</name>
    <dbReference type="NCBI Taxonomy" id="408172"/>
    <lineage>
        <taxon>unclassified sequences</taxon>
        <taxon>metagenomes</taxon>
        <taxon>ecological metagenomes</taxon>
    </lineage>
</organism>
<evidence type="ECO:0000259" key="1">
    <source>
        <dbReference type="Pfam" id="PF13847"/>
    </source>
</evidence>
<dbReference type="PANTHER" id="PTHR43861:SF6">
    <property type="entry name" value="METHYLTRANSFERASE TYPE 11"/>
    <property type="match status" value="1"/>
</dbReference>
<dbReference type="Pfam" id="PF13847">
    <property type="entry name" value="Methyltransf_31"/>
    <property type="match status" value="1"/>
</dbReference>
<dbReference type="CDD" id="cd02440">
    <property type="entry name" value="AdoMet_MTases"/>
    <property type="match status" value="1"/>
</dbReference>
<evidence type="ECO:0000313" key="2">
    <source>
        <dbReference type="EMBL" id="SVC54668.1"/>
    </source>
</evidence>
<feature type="non-terminal residue" evidence="2">
    <location>
        <position position="139"/>
    </location>
</feature>
<accession>A0A382N257</accession>
<protein>
    <recommendedName>
        <fullName evidence="1">Methyltransferase domain-containing protein</fullName>
    </recommendedName>
</protein>
<reference evidence="2" key="1">
    <citation type="submission" date="2018-05" db="EMBL/GenBank/DDBJ databases">
        <authorList>
            <person name="Lanie J.A."/>
            <person name="Ng W.-L."/>
            <person name="Kazmierczak K.M."/>
            <person name="Andrzejewski T.M."/>
            <person name="Davidsen T.M."/>
            <person name="Wayne K.J."/>
            <person name="Tettelin H."/>
            <person name="Glass J.I."/>
            <person name="Rusch D."/>
            <person name="Podicherti R."/>
            <person name="Tsui H.-C.T."/>
            <person name="Winkler M.E."/>
        </authorList>
    </citation>
    <scope>NUCLEOTIDE SEQUENCE</scope>
</reference>
<dbReference type="EMBL" id="UINC01097177">
    <property type="protein sequence ID" value="SVC54668.1"/>
    <property type="molecule type" value="Genomic_DNA"/>
</dbReference>
<dbReference type="Gene3D" id="3.40.50.150">
    <property type="entry name" value="Vaccinia Virus protein VP39"/>
    <property type="match status" value="1"/>
</dbReference>
<sequence length="139" mass="16283">MINQMDELTTNSKILEIGCGTGEISNYIAKNTKANVTGIDVCDPFINIAKEEFKHQNLNFLKKDFLEFNVMADSKYDYIIGNGILHHLYFNLEYSLESIYKMLKENGKIIFMEPNIYNPYCFLIFNYLRNWANLDPEEK</sequence>